<keyword evidence="2" id="KW-1185">Reference proteome</keyword>
<organism evidence="1 2">
    <name type="scientific">Basidiobolus ranarum</name>
    <dbReference type="NCBI Taxonomy" id="34480"/>
    <lineage>
        <taxon>Eukaryota</taxon>
        <taxon>Fungi</taxon>
        <taxon>Fungi incertae sedis</taxon>
        <taxon>Zoopagomycota</taxon>
        <taxon>Entomophthoromycotina</taxon>
        <taxon>Basidiobolomycetes</taxon>
        <taxon>Basidiobolales</taxon>
        <taxon>Basidiobolaceae</taxon>
        <taxon>Basidiobolus</taxon>
    </lineage>
</organism>
<accession>A0ABR2WDJ9</accession>
<reference evidence="1 2" key="1">
    <citation type="submission" date="2023-04" db="EMBL/GenBank/DDBJ databases">
        <title>Genome of Basidiobolus ranarum AG-B5.</title>
        <authorList>
            <person name="Stajich J.E."/>
            <person name="Carter-House D."/>
            <person name="Gryganskyi A."/>
        </authorList>
    </citation>
    <scope>NUCLEOTIDE SEQUENCE [LARGE SCALE GENOMIC DNA]</scope>
    <source>
        <strain evidence="1 2">AG-B5</strain>
    </source>
</reference>
<sequence length="259" mass="28892">MIILREATKSGATTPLPEVEQDLPLTLSTWIGDDEGKRFLEMDDSHGFDEVSKLKELYEFSASEHHLVKSIPISNSFGNTNLSWTEGWKITDNEQERASLMRANISNLIERHSIDDRLTVGLPYNTGTGICFGFRNSKLGMMTWRASNHGDVLIQYSYEEGSHIARSLSVGKVNQDGGSKVLDGLRAVNHLPAHIIEEQLNRSEKDECGNDRARDAIYHEEPPSGKLGSIDETINTDEKYLPITTVLLTLRQCGANSCE</sequence>
<evidence type="ECO:0000313" key="1">
    <source>
        <dbReference type="EMBL" id="KAK9759570.1"/>
    </source>
</evidence>
<protein>
    <submittedName>
        <fullName evidence="1">Uncharacterized protein</fullName>
    </submittedName>
</protein>
<name>A0ABR2WDJ9_9FUNG</name>
<proteinExistence type="predicted"/>
<evidence type="ECO:0000313" key="2">
    <source>
        <dbReference type="Proteomes" id="UP001479436"/>
    </source>
</evidence>
<gene>
    <name evidence="1" type="ORF">K7432_017301</name>
</gene>
<dbReference type="Proteomes" id="UP001479436">
    <property type="component" value="Unassembled WGS sequence"/>
</dbReference>
<dbReference type="EMBL" id="JASJQH010003584">
    <property type="protein sequence ID" value="KAK9759570.1"/>
    <property type="molecule type" value="Genomic_DNA"/>
</dbReference>
<comment type="caution">
    <text evidence="1">The sequence shown here is derived from an EMBL/GenBank/DDBJ whole genome shotgun (WGS) entry which is preliminary data.</text>
</comment>